<feature type="compositionally biased region" description="Basic residues" evidence="1">
    <location>
        <begin position="71"/>
        <end position="81"/>
    </location>
</feature>
<protein>
    <submittedName>
        <fullName evidence="2">Uncharacterized protein</fullName>
    </submittedName>
</protein>
<dbReference type="HOGENOM" id="CLU_2575358_0_0_1"/>
<dbReference type="EMBL" id="KB908844">
    <property type="protein sequence ID" value="EOA82564.1"/>
    <property type="molecule type" value="Genomic_DNA"/>
</dbReference>
<dbReference type="AlphaFoldDB" id="R0JYM2"/>
<evidence type="ECO:0000313" key="2">
    <source>
        <dbReference type="EMBL" id="EOA82564.1"/>
    </source>
</evidence>
<name>R0JYM2_EXST2</name>
<gene>
    <name evidence="2" type="ORF">SETTUDRAFT_165064</name>
</gene>
<keyword evidence="3" id="KW-1185">Reference proteome</keyword>
<evidence type="ECO:0000256" key="1">
    <source>
        <dbReference type="SAM" id="MobiDB-lite"/>
    </source>
</evidence>
<reference evidence="2 3" key="2">
    <citation type="journal article" date="2013" name="PLoS Genet.">
        <title>Comparative genome structure, secondary metabolite, and effector coding capacity across Cochliobolus pathogens.</title>
        <authorList>
            <person name="Condon B.J."/>
            <person name="Leng Y."/>
            <person name="Wu D."/>
            <person name="Bushley K.E."/>
            <person name="Ohm R.A."/>
            <person name="Otillar R."/>
            <person name="Martin J."/>
            <person name="Schackwitz W."/>
            <person name="Grimwood J."/>
            <person name="MohdZainudin N."/>
            <person name="Xue C."/>
            <person name="Wang R."/>
            <person name="Manning V.A."/>
            <person name="Dhillon B."/>
            <person name="Tu Z.J."/>
            <person name="Steffenson B.J."/>
            <person name="Salamov A."/>
            <person name="Sun H."/>
            <person name="Lowry S."/>
            <person name="LaButti K."/>
            <person name="Han J."/>
            <person name="Copeland A."/>
            <person name="Lindquist E."/>
            <person name="Barry K."/>
            <person name="Schmutz J."/>
            <person name="Baker S.E."/>
            <person name="Ciuffetti L.M."/>
            <person name="Grigoriev I.V."/>
            <person name="Zhong S."/>
            <person name="Turgeon B.G."/>
        </authorList>
    </citation>
    <scope>NUCLEOTIDE SEQUENCE [LARGE SCALE GENOMIC DNA]</scope>
    <source>
        <strain evidence="3">28A</strain>
    </source>
</reference>
<sequence length="81" mass="8594">MRAQEGEQESKGKTGDAGPFLKAKFGQYGGVSVGENPGLLAECSVLIPIALPPRSRRVQRLGAAKTGKQEKTKKKKEKGGI</sequence>
<feature type="region of interest" description="Disordered" evidence="1">
    <location>
        <begin position="58"/>
        <end position="81"/>
    </location>
</feature>
<dbReference type="Proteomes" id="UP000016935">
    <property type="component" value="Unassembled WGS sequence"/>
</dbReference>
<organism evidence="2 3">
    <name type="scientific">Exserohilum turcicum (strain 28A)</name>
    <name type="common">Northern leaf blight fungus</name>
    <name type="synonym">Setosphaeria turcica</name>
    <dbReference type="NCBI Taxonomy" id="671987"/>
    <lineage>
        <taxon>Eukaryota</taxon>
        <taxon>Fungi</taxon>
        <taxon>Dikarya</taxon>
        <taxon>Ascomycota</taxon>
        <taxon>Pezizomycotina</taxon>
        <taxon>Dothideomycetes</taxon>
        <taxon>Pleosporomycetidae</taxon>
        <taxon>Pleosporales</taxon>
        <taxon>Pleosporineae</taxon>
        <taxon>Pleosporaceae</taxon>
        <taxon>Exserohilum</taxon>
    </lineage>
</organism>
<proteinExistence type="predicted"/>
<accession>R0JYM2</accession>
<dbReference type="GeneID" id="19399349"/>
<dbReference type="RefSeq" id="XP_008029666.1">
    <property type="nucleotide sequence ID" value="XM_008031475.1"/>
</dbReference>
<evidence type="ECO:0000313" key="3">
    <source>
        <dbReference type="Proteomes" id="UP000016935"/>
    </source>
</evidence>
<reference evidence="2 3" key="1">
    <citation type="journal article" date="2012" name="PLoS Pathog.">
        <title>Diverse lifestyles and strategies of plant pathogenesis encoded in the genomes of eighteen Dothideomycetes fungi.</title>
        <authorList>
            <person name="Ohm R.A."/>
            <person name="Feau N."/>
            <person name="Henrissat B."/>
            <person name="Schoch C.L."/>
            <person name="Horwitz B.A."/>
            <person name="Barry K.W."/>
            <person name="Condon B.J."/>
            <person name="Copeland A.C."/>
            <person name="Dhillon B."/>
            <person name="Glaser F."/>
            <person name="Hesse C.N."/>
            <person name="Kosti I."/>
            <person name="LaButti K."/>
            <person name="Lindquist E.A."/>
            <person name="Lucas S."/>
            <person name="Salamov A.A."/>
            <person name="Bradshaw R.E."/>
            <person name="Ciuffetti L."/>
            <person name="Hamelin R.C."/>
            <person name="Kema G.H.J."/>
            <person name="Lawrence C."/>
            <person name="Scott J.A."/>
            <person name="Spatafora J.W."/>
            <person name="Turgeon B.G."/>
            <person name="de Wit P.J.G.M."/>
            <person name="Zhong S."/>
            <person name="Goodwin S.B."/>
            <person name="Grigoriev I.V."/>
        </authorList>
    </citation>
    <scope>NUCLEOTIDE SEQUENCE [LARGE SCALE GENOMIC DNA]</scope>
    <source>
        <strain evidence="3">28A</strain>
    </source>
</reference>